<evidence type="ECO:0000259" key="8">
    <source>
        <dbReference type="Pfam" id="PF03061"/>
    </source>
</evidence>
<organism evidence="9 10">
    <name type="scientific">Gordonia caeni</name>
    <dbReference type="NCBI Taxonomy" id="1007097"/>
    <lineage>
        <taxon>Bacteria</taxon>
        <taxon>Bacillati</taxon>
        <taxon>Actinomycetota</taxon>
        <taxon>Actinomycetes</taxon>
        <taxon>Mycobacteriales</taxon>
        <taxon>Gordoniaceae</taxon>
        <taxon>Gordonia</taxon>
    </lineage>
</organism>
<dbReference type="Pfam" id="PF03061">
    <property type="entry name" value="4HBT"/>
    <property type="match status" value="1"/>
</dbReference>
<keyword evidence="1" id="KW-0378">Hydrolase</keyword>
<gene>
    <name evidence="9" type="ORF">GCM10022231_12500</name>
</gene>
<comment type="catalytic activity">
    <reaction evidence="3">
        <text>a long-chain fatty acyl-CoA + H2O = a long-chain fatty acid + CoA + H(+)</text>
        <dbReference type="Rhea" id="RHEA:67680"/>
        <dbReference type="ChEBI" id="CHEBI:15377"/>
        <dbReference type="ChEBI" id="CHEBI:15378"/>
        <dbReference type="ChEBI" id="CHEBI:57287"/>
        <dbReference type="ChEBI" id="CHEBI:57560"/>
        <dbReference type="ChEBI" id="CHEBI:83139"/>
    </reaction>
</comment>
<evidence type="ECO:0000256" key="6">
    <source>
        <dbReference type="ARBA" id="ARBA00040062"/>
    </source>
</evidence>
<evidence type="ECO:0000256" key="5">
    <source>
        <dbReference type="ARBA" id="ARBA00038894"/>
    </source>
</evidence>
<dbReference type="PANTHER" id="PTHR43240:SF20">
    <property type="entry name" value="MEDIUM_LONG-CHAIN ACYL-COA THIOESTERASE YIGI"/>
    <property type="match status" value="1"/>
</dbReference>
<comment type="catalytic activity">
    <reaction evidence="7">
        <text>a medium-chain fatty acyl-CoA + H2O = a medium-chain fatty acid + CoA + H(+)</text>
        <dbReference type="Rhea" id="RHEA:68184"/>
        <dbReference type="ChEBI" id="CHEBI:15377"/>
        <dbReference type="ChEBI" id="CHEBI:15378"/>
        <dbReference type="ChEBI" id="CHEBI:57287"/>
        <dbReference type="ChEBI" id="CHEBI:59558"/>
        <dbReference type="ChEBI" id="CHEBI:90546"/>
    </reaction>
</comment>
<evidence type="ECO:0000256" key="4">
    <source>
        <dbReference type="ARBA" id="ARBA00038381"/>
    </source>
</evidence>
<comment type="similarity">
    <text evidence="4">Belongs to the YigI thioesterase family.</text>
</comment>
<name>A0ABP7NWA9_9ACTN</name>
<dbReference type="Gene3D" id="3.10.129.10">
    <property type="entry name" value="Hotdog Thioesterase"/>
    <property type="match status" value="1"/>
</dbReference>
<evidence type="ECO:0000256" key="1">
    <source>
        <dbReference type="ARBA" id="ARBA00022801"/>
    </source>
</evidence>
<dbReference type="EMBL" id="BAAAZW010000003">
    <property type="protein sequence ID" value="GAA3955415.1"/>
    <property type="molecule type" value="Genomic_DNA"/>
</dbReference>
<protein>
    <recommendedName>
        <fullName evidence="6">Medium/long-chain acyl-CoA thioesterase YigI</fullName>
        <ecNumber evidence="5">3.1.2.20</ecNumber>
    </recommendedName>
</protein>
<comment type="caution">
    <text evidence="9">The sequence shown here is derived from an EMBL/GenBank/DDBJ whole genome shotgun (WGS) entry which is preliminary data.</text>
</comment>
<keyword evidence="10" id="KW-1185">Reference proteome</keyword>
<evidence type="ECO:0000256" key="2">
    <source>
        <dbReference type="ARBA" id="ARBA00035880"/>
    </source>
</evidence>
<dbReference type="PANTHER" id="PTHR43240">
    <property type="entry name" value="1,4-DIHYDROXY-2-NAPHTHOYL-COA THIOESTERASE 1"/>
    <property type="match status" value="1"/>
</dbReference>
<dbReference type="RefSeq" id="WP_344781747.1">
    <property type="nucleotide sequence ID" value="NZ_BAAAZW010000003.1"/>
</dbReference>
<proteinExistence type="inferred from homology"/>
<reference evidence="10" key="1">
    <citation type="journal article" date="2019" name="Int. J. Syst. Evol. Microbiol.">
        <title>The Global Catalogue of Microorganisms (GCM) 10K type strain sequencing project: providing services to taxonomists for standard genome sequencing and annotation.</title>
        <authorList>
            <consortium name="The Broad Institute Genomics Platform"/>
            <consortium name="The Broad Institute Genome Sequencing Center for Infectious Disease"/>
            <person name="Wu L."/>
            <person name="Ma J."/>
        </authorList>
    </citation>
    <scope>NUCLEOTIDE SEQUENCE [LARGE SCALE GENOMIC DNA]</scope>
    <source>
        <strain evidence="10">JCM 16923</strain>
    </source>
</reference>
<dbReference type="Proteomes" id="UP001418444">
    <property type="component" value="Unassembled WGS sequence"/>
</dbReference>
<dbReference type="InterPro" id="IPR003736">
    <property type="entry name" value="PAAI_dom"/>
</dbReference>
<dbReference type="NCBIfam" id="TIGR00369">
    <property type="entry name" value="unchar_dom_1"/>
    <property type="match status" value="1"/>
</dbReference>
<dbReference type="SUPFAM" id="SSF54637">
    <property type="entry name" value="Thioesterase/thiol ester dehydrase-isomerase"/>
    <property type="match status" value="1"/>
</dbReference>
<dbReference type="EC" id="3.1.2.20" evidence="5"/>
<dbReference type="CDD" id="cd03443">
    <property type="entry name" value="PaaI_thioesterase"/>
    <property type="match status" value="1"/>
</dbReference>
<evidence type="ECO:0000256" key="3">
    <source>
        <dbReference type="ARBA" id="ARBA00036002"/>
    </source>
</evidence>
<dbReference type="InterPro" id="IPR029069">
    <property type="entry name" value="HotDog_dom_sf"/>
</dbReference>
<comment type="catalytic activity">
    <reaction evidence="2">
        <text>a fatty acyl-CoA + H2O = a fatty acid + CoA + H(+)</text>
        <dbReference type="Rhea" id="RHEA:16781"/>
        <dbReference type="ChEBI" id="CHEBI:15377"/>
        <dbReference type="ChEBI" id="CHEBI:15378"/>
        <dbReference type="ChEBI" id="CHEBI:28868"/>
        <dbReference type="ChEBI" id="CHEBI:57287"/>
        <dbReference type="ChEBI" id="CHEBI:77636"/>
        <dbReference type="EC" id="3.1.2.20"/>
    </reaction>
</comment>
<evidence type="ECO:0000313" key="9">
    <source>
        <dbReference type="EMBL" id="GAA3955415.1"/>
    </source>
</evidence>
<accession>A0ABP7NWA9</accession>
<evidence type="ECO:0000313" key="10">
    <source>
        <dbReference type="Proteomes" id="UP001418444"/>
    </source>
</evidence>
<dbReference type="InterPro" id="IPR006683">
    <property type="entry name" value="Thioestr_dom"/>
</dbReference>
<evidence type="ECO:0000256" key="7">
    <source>
        <dbReference type="ARBA" id="ARBA00048062"/>
    </source>
</evidence>
<feature type="domain" description="Thioesterase" evidence="8">
    <location>
        <begin position="46"/>
        <end position="118"/>
    </location>
</feature>
<sequence>MVDIELAREVLAAQPFSRLLGARIADVTDEYVVLELDVDDRLRQQFGLIHGGVLAYLADNSLTYAAALGLGADLLTNGFTIDYISAARDGAALRATARLVHSGRRKATSRCEIEIIDDDGNATLCAVAQGTALSTAREA</sequence>